<name>A0A9Q4C6Y9_9CORY</name>
<dbReference type="EMBL" id="JAPMKU010000001">
    <property type="protein sequence ID" value="MCX7467695.1"/>
    <property type="molecule type" value="Genomic_DNA"/>
</dbReference>
<comment type="caution">
    <text evidence="2">The sequence shown here is derived from an EMBL/GenBank/DDBJ whole genome shotgun (WGS) entry which is preliminary data.</text>
</comment>
<feature type="region of interest" description="Disordered" evidence="1">
    <location>
        <begin position="23"/>
        <end position="108"/>
    </location>
</feature>
<dbReference type="AlphaFoldDB" id="A0A9Q4C6Y9"/>
<sequence>MIANRGTRVVAVVVATAILGTGCGRESTETAGDGGPAAQRQSSPSTPPSPSTSGVPTEESGGSSPAFDTGGQTPDDPDGETSVGGTTPRERTVASIVPPDPEAKRWGGDDYDRALAAEMPADPLYPGDQVEVLGQPAVICAAGGFYGVHYIAAPEQDGCATAQAVMSDAFGSEDATTNVHFTAPRSVGTGDGTVLSCVEKGNILFDCRDSEGRPHAWFW</sequence>
<gene>
    <name evidence="2" type="ORF">OS129_02215</name>
</gene>
<dbReference type="RefSeq" id="WP_200255072.1">
    <property type="nucleotide sequence ID" value="NZ_JAENIQ020000002.1"/>
</dbReference>
<reference evidence="2" key="1">
    <citation type="submission" date="2022-11" db="EMBL/GenBank/DDBJ databases">
        <title>Corynebacterium sp. isolated from Penguins.</title>
        <authorList>
            <person name="Sedlar K."/>
            <person name="Svec P."/>
        </authorList>
    </citation>
    <scope>NUCLEOTIDE SEQUENCE</scope>
    <source>
        <strain evidence="2">P7374</strain>
    </source>
</reference>
<evidence type="ECO:0000256" key="1">
    <source>
        <dbReference type="SAM" id="MobiDB-lite"/>
    </source>
</evidence>
<organism evidence="2 3">
    <name type="scientific">Corynebacterium pygosceleis</name>
    <dbReference type="NCBI Taxonomy" id="2800406"/>
    <lineage>
        <taxon>Bacteria</taxon>
        <taxon>Bacillati</taxon>
        <taxon>Actinomycetota</taxon>
        <taxon>Actinomycetes</taxon>
        <taxon>Mycobacteriales</taxon>
        <taxon>Corynebacteriaceae</taxon>
        <taxon>Corynebacterium</taxon>
    </lineage>
</organism>
<evidence type="ECO:0000313" key="3">
    <source>
        <dbReference type="Proteomes" id="UP001071478"/>
    </source>
</evidence>
<dbReference type="PROSITE" id="PS51257">
    <property type="entry name" value="PROKAR_LIPOPROTEIN"/>
    <property type="match status" value="1"/>
</dbReference>
<accession>A0A9Q4C6Y9</accession>
<proteinExistence type="predicted"/>
<dbReference type="Proteomes" id="UP001071478">
    <property type="component" value="Unassembled WGS sequence"/>
</dbReference>
<protein>
    <submittedName>
        <fullName evidence="2">Uncharacterized protein</fullName>
    </submittedName>
</protein>
<evidence type="ECO:0000313" key="2">
    <source>
        <dbReference type="EMBL" id="MCX7467695.1"/>
    </source>
</evidence>